<comment type="similarity">
    <text evidence="7">Belongs to the binding-protein-dependent transport system permease family.</text>
</comment>
<reference evidence="9" key="1">
    <citation type="journal article" date="2020" name="mSystems">
        <title>Genome- and Community-Level Interaction Insights into Carbon Utilization and Element Cycling Functions of Hydrothermarchaeota in Hydrothermal Sediment.</title>
        <authorList>
            <person name="Zhou Z."/>
            <person name="Liu Y."/>
            <person name="Xu W."/>
            <person name="Pan J."/>
            <person name="Luo Z.H."/>
            <person name="Li M."/>
        </authorList>
    </citation>
    <scope>NUCLEOTIDE SEQUENCE [LARGE SCALE GENOMIC DNA]</scope>
    <source>
        <strain evidence="9">SpSt-1074</strain>
    </source>
</reference>
<sequence>MLNPPREKLEMAHAYGAGGGLVIRHIYIPYLVPTITSEARVAYAHAWKITVLAEIFGFSSGAGYMIKIYFASLDIARALAWALILIAMVMVVEEVLRVVEKNLSRWRGRNV</sequence>
<name>A0A7J3VUT9_CALS0</name>
<comment type="caution">
    <text evidence="9">The sequence shown here is derived from an EMBL/GenBank/DDBJ whole genome shotgun (WGS) entry which is preliminary data.</text>
</comment>
<accession>A0A7J3VUT9</accession>
<proteinExistence type="inferred from homology"/>
<dbReference type="InterPro" id="IPR035906">
    <property type="entry name" value="MetI-like_sf"/>
</dbReference>
<evidence type="ECO:0000256" key="6">
    <source>
        <dbReference type="ARBA" id="ARBA00023136"/>
    </source>
</evidence>
<protein>
    <submittedName>
        <fullName evidence="9">ABC transporter permease subunit</fullName>
    </submittedName>
</protein>
<dbReference type="PANTHER" id="PTHR30151:SF0">
    <property type="entry name" value="ABC TRANSPORTER PERMEASE PROTEIN MJ0413-RELATED"/>
    <property type="match status" value="1"/>
</dbReference>
<evidence type="ECO:0000256" key="3">
    <source>
        <dbReference type="ARBA" id="ARBA00022475"/>
    </source>
</evidence>
<dbReference type="GO" id="GO:0055085">
    <property type="term" value="P:transmembrane transport"/>
    <property type="evidence" value="ECO:0007669"/>
    <property type="project" value="InterPro"/>
</dbReference>
<dbReference type="InterPro" id="IPR000515">
    <property type="entry name" value="MetI-like"/>
</dbReference>
<dbReference type="SUPFAM" id="SSF161098">
    <property type="entry name" value="MetI-like"/>
    <property type="match status" value="1"/>
</dbReference>
<evidence type="ECO:0000259" key="8">
    <source>
        <dbReference type="PROSITE" id="PS50928"/>
    </source>
</evidence>
<evidence type="ECO:0000256" key="5">
    <source>
        <dbReference type="ARBA" id="ARBA00022989"/>
    </source>
</evidence>
<evidence type="ECO:0000256" key="4">
    <source>
        <dbReference type="ARBA" id="ARBA00022692"/>
    </source>
</evidence>
<evidence type="ECO:0000256" key="7">
    <source>
        <dbReference type="RuleBase" id="RU363032"/>
    </source>
</evidence>
<feature type="domain" description="ABC transmembrane type-1" evidence="8">
    <location>
        <begin position="1"/>
        <end position="96"/>
    </location>
</feature>
<dbReference type="PANTHER" id="PTHR30151">
    <property type="entry name" value="ALKANE SULFONATE ABC TRANSPORTER-RELATED, MEMBRANE SUBUNIT"/>
    <property type="match status" value="1"/>
</dbReference>
<keyword evidence="6 7" id="KW-0472">Membrane</keyword>
<comment type="subcellular location">
    <subcellularLocation>
        <location evidence="1 7">Cell membrane</location>
        <topology evidence="1 7">Multi-pass membrane protein</topology>
    </subcellularLocation>
</comment>
<dbReference type="AlphaFoldDB" id="A0A7J3VUT9"/>
<keyword evidence="3" id="KW-1003">Cell membrane</keyword>
<dbReference type="PROSITE" id="PS50928">
    <property type="entry name" value="ABC_TM1"/>
    <property type="match status" value="1"/>
</dbReference>
<keyword evidence="4 7" id="KW-0812">Transmembrane</keyword>
<keyword evidence="5 7" id="KW-1133">Transmembrane helix</keyword>
<evidence type="ECO:0000256" key="2">
    <source>
        <dbReference type="ARBA" id="ARBA00022448"/>
    </source>
</evidence>
<dbReference type="Gene3D" id="1.10.3720.10">
    <property type="entry name" value="MetI-like"/>
    <property type="match status" value="1"/>
</dbReference>
<organism evidence="9">
    <name type="scientific">Caldiarchaeum subterraneum</name>
    <dbReference type="NCBI Taxonomy" id="311458"/>
    <lineage>
        <taxon>Archaea</taxon>
        <taxon>Nitrososphaerota</taxon>
        <taxon>Candidatus Caldarchaeales</taxon>
        <taxon>Candidatus Caldarchaeaceae</taxon>
        <taxon>Candidatus Caldarchaeum</taxon>
    </lineage>
</organism>
<feature type="transmembrane region" description="Helical" evidence="7">
    <location>
        <begin position="78"/>
        <end position="99"/>
    </location>
</feature>
<dbReference type="CDD" id="cd06261">
    <property type="entry name" value="TM_PBP2"/>
    <property type="match status" value="1"/>
</dbReference>
<dbReference type="Pfam" id="PF00528">
    <property type="entry name" value="BPD_transp_1"/>
    <property type="match status" value="1"/>
</dbReference>
<feature type="transmembrane region" description="Helical" evidence="7">
    <location>
        <begin position="44"/>
        <end position="66"/>
    </location>
</feature>
<evidence type="ECO:0000256" key="1">
    <source>
        <dbReference type="ARBA" id="ARBA00004651"/>
    </source>
</evidence>
<dbReference type="EMBL" id="DRXH01000185">
    <property type="protein sequence ID" value="HHM44711.1"/>
    <property type="molecule type" value="Genomic_DNA"/>
</dbReference>
<evidence type="ECO:0000313" key="9">
    <source>
        <dbReference type="EMBL" id="HHM44711.1"/>
    </source>
</evidence>
<keyword evidence="2 7" id="KW-0813">Transport</keyword>
<dbReference type="GO" id="GO:0005886">
    <property type="term" value="C:plasma membrane"/>
    <property type="evidence" value="ECO:0007669"/>
    <property type="project" value="UniProtKB-SubCell"/>
</dbReference>
<feature type="transmembrane region" description="Helical" evidence="7">
    <location>
        <begin position="12"/>
        <end position="32"/>
    </location>
</feature>
<gene>
    <name evidence="9" type="ORF">ENM31_05400</name>
</gene>